<organism evidence="2 3">
    <name type="scientific">Aspergillus cavernicola</name>
    <dbReference type="NCBI Taxonomy" id="176166"/>
    <lineage>
        <taxon>Eukaryota</taxon>
        <taxon>Fungi</taxon>
        <taxon>Dikarya</taxon>
        <taxon>Ascomycota</taxon>
        <taxon>Pezizomycotina</taxon>
        <taxon>Eurotiomycetes</taxon>
        <taxon>Eurotiomycetidae</taxon>
        <taxon>Eurotiales</taxon>
        <taxon>Aspergillaceae</taxon>
        <taxon>Aspergillus</taxon>
        <taxon>Aspergillus subgen. Nidulantes</taxon>
    </lineage>
</organism>
<evidence type="ECO:0000256" key="1">
    <source>
        <dbReference type="SAM" id="MobiDB-lite"/>
    </source>
</evidence>
<comment type="caution">
    <text evidence="2">The sequence shown here is derived from an EMBL/GenBank/DDBJ whole genome shotgun (WGS) entry which is preliminary data.</text>
</comment>
<evidence type="ECO:0000313" key="3">
    <source>
        <dbReference type="Proteomes" id="UP001610335"/>
    </source>
</evidence>
<reference evidence="2 3" key="1">
    <citation type="submission" date="2024-07" db="EMBL/GenBank/DDBJ databases">
        <title>Section-level genome sequencing and comparative genomics of Aspergillus sections Usti and Cavernicolus.</title>
        <authorList>
            <consortium name="Lawrence Berkeley National Laboratory"/>
            <person name="Nybo J.L."/>
            <person name="Vesth T.C."/>
            <person name="Theobald S."/>
            <person name="Frisvad J.C."/>
            <person name="Larsen T.O."/>
            <person name="Kjaerboelling I."/>
            <person name="Rothschild-Mancinelli K."/>
            <person name="Lyhne E.K."/>
            <person name="Kogle M.E."/>
            <person name="Barry K."/>
            <person name="Clum A."/>
            <person name="Na H."/>
            <person name="Ledsgaard L."/>
            <person name="Lin J."/>
            <person name="Lipzen A."/>
            <person name="Kuo A."/>
            <person name="Riley R."/>
            <person name="Mondo S."/>
            <person name="LaButti K."/>
            <person name="Haridas S."/>
            <person name="Pangalinan J."/>
            <person name="Salamov A.A."/>
            <person name="Simmons B.A."/>
            <person name="Magnuson J.K."/>
            <person name="Chen J."/>
            <person name="Drula E."/>
            <person name="Henrissat B."/>
            <person name="Wiebenga A."/>
            <person name="Lubbers R.J."/>
            <person name="Gomes A.C."/>
            <person name="Makela M.R."/>
            <person name="Stajich J."/>
            <person name="Grigoriev I.V."/>
            <person name="Mortensen U.H."/>
            <person name="De vries R.P."/>
            <person name="Baker S.E."/>
            <person name="Andersen M.R."/>
        </authorList>
    </citation>
    <scope>NUCLEOTIDE SEQUENCE [LARGE SCALE GENOMIC DNA]</scope>
    <source>
        <strain evidence="2 3">CBS 600.67</strain>
    </source>
</reference>
<dbReference type="EMBL" id="JBFXLS010000005">
    <property type="protein sequence ID" value="KAL2833058.1"/>
    <property type="molecule type" value="Genomic_DNA"/>
</dbReference>
<evidence type="ECO:0000313" key="2">
    <source>
        <dbReference type="EMBL" id="KAL2833058.1"/>
    </source>
</evidence>
<dbReference type="Proteomes" id="UP001610335">
    <property type="component" value="Unassembled WGS sequence"/>
</dbReference>
<keyword evidence="3" id="KW-1185">Reference proteome</keyword>
<proteinExistence type="predicted"/>
<protein>
    <recommendedName>
        <fullName evidence="4">F-box domain-containing protein</fullName>
    </recommendedName>
</protein>
<feature type="region of interest" description="Disordered" evidence="1">
    <location>
        <begin position="168"/>
        <end position="188"/>
    </location>
</feature>
<sequence>MPSFKFLDLPAELRSLIIENVLFDRCQPPTKPSKTNRTIFRDIPYNAWRCRAYYQEQQHNTQGPSNSLSLLLTSRQISSETQAILHLNPTDYHLDISMLNEVDIFPTWLSVPRLTPCISTLTASVRLFGHIISPQNVASQVGDGGHLGFQWSFYAVLERFLAYGPVAQKTPNNNKSTHPSQNNPNPSSMDRGITIKTLILDFSSATDKTDPDLTFPPPEIDYTLWRIRHTSRRHPLLLRAGVDLMEHKPRPEFVAKYLTQYIAGLLSMNYHTASYGRMLYERIGAIRVLVDGRVYREFDLAEELAELRRRSYMICHRLSRLS</sequence>
<name>A0ABR4IZ40_9EURO</name>
<accession>A0ABR4IZ40</accession>
<gene>
    <name evidence="2" type="ORF">BDW59DRAFT_157195</name>
</gene>
<feature type="compositionally biased region" description="Polar residues" evidence="1">
    <location>
        <begin position="169"/>
        <end position="188"/>
    </location>
</feature>
<evidence type="ECO:0008006" key="4">
    <source>
        <dbReference type="Google" id="ProtNLM"/>
    </source>
</evidence>